<evidence type="ECO:0008006" key="4">
    <source>
        <dbReference type="Google" id="ProtNLM"/>
    </source>
</evidence>
<evidence type="ECO:0000313" key="2">
    <source>
        <dbReference type="WBParaSite" id="MBELARI_LOCUS16975"/>
    </source>
</evidence>
<proteinExistence type="predicted"/>
<dbReference type="Gene3D" id="3.40.50.300">
    <property type="entry name" value="P-loop containing nucleotide triphosphate hydrolases"/>
    <property type="match status" value="1"/>
</dbReference>
<dbReference type="Proteomes" id="UP000887575">
    <property type="component" value="Unassembled WGS sequence"/>
</dbReference>
<reference evidence="2 3" key="1">
    <citation type="submission" date="2024-02" db="UniProtKB">
        <authorList>
            <consortium name="WormBaseParasite"/>
        </authorList>
    </citation>
    <scope>IDENTIFICATION</scope>
</reference>
<name>A0AAF3FC65_9BILA</name>
<accession>A0AAF3FC65</accession>
<dbReference type="WBParaSite" id="MBELARI_LOCUS16975">
    <property type="protein sequence ID" value="MBELARI_LOCUS16975"/>
    <property type="gene ID" value="MBELARI_LOCUS16975"/>
</dbReference>
<dbReference type="SUPFAM" id="SSF52540">
    <property type="entry name" value="P-loop containing nucleoside triphosphate hydrolases"/>
    <property type="match status" value="1"/>
</dbReference>
<sequence>MFFSEKHTMLSFMRKLSRLSILIEMSALKQDLAEIQNGDQNIVGDRGLALSGGQRARLALARALYSQVGL</sequence>
<keyword evidence="1" id="KW-1185">Reference proteome</keyword>
<dbReference type="AlphaFoldDB" id="A0AAF3FC65"/>
<dbReference type="WBParaSite" id="MBELARI_LOCUS350">
    <property type="protein sequence ID" value="MBELARI_LOCUS350"/>
    <property type="gene ID" value="MBELARI_LOCUS350"/>
</dbReference>
<organism evidence="1 3">
    <name type="scientific">Mesorhabditis belari</name>
    <dbReference type="NCBI Taxonomy" id="2138241"/>
    <lineage>
        <taxon>Eukaryota</taxon>
        <taxon>Metazoa</taxon>
        <taxon>Ecdysozoa</taxon>
        <taxon>Nematoda</taxon>
        <taxon>Chromadorea</taxon>
        <taxon>Rhabditida</taxon>
        <taxon>Rhabditina</taxon>
        <taxon>Rhabditomorpha</taxon>
        <taxon>Rhabditoidea</taxon>
        <taxon>Rhabditidae</taxon>
        <taxon>Mesorhabditinae</taxon>
        <taxon>Mesorhabditis</taxon>
    </lineage>
</organism>
<evidence type="ECO:0000313" key="1">
    <source>
        <dbReference type="Proteomes" id="UP000887575"/>
    </source>
</evidence>
<dbReference type="InterPro" id="IPR027417">
    <property type="entry name" value="P-loop_NTPase"/>
</dbReference>
<evidence type="ECO:0000313" key="3">
    <source>
        <dbReference type="WBParaSite" id="MBELARI_LOCUS350"/>
    </source>
</evidence>
<protein>
    <recommendedName>
        <fullName evidence="4">ABC transporter domain-containing protein</fullName>
    </recommendedName>
</protein>